<evidence type="ECO:0000256" key="8">
    <source>
        <dbReference type="ARBA" id="ARBA00013025"/>
    </source>
</evidence>
<keyword evidence="13" id="KW-0479">Metal-binding</keyword>
<dbReference type="InterPro" id="IPR036615">
    <property type="entry name" value="Mur_ligase_C_dom_sf"/>
</dbReference>
<keyword evidence="15" id="KW-0999">Mitochondrion inner membrane</keyword>
<keyword evidence="16" id="KW-0067">ATP-binding</keyword>
<evidence type="ECO:0000256" key="14">
    <source>
        <dbReference type="ARBA" id="ARBA00022741"/>
    </source>
</evidence>
<evidence type="ECO:0000256" key="15">
    <source>
        <dbReference type="ARBA" id="ARBA00022792"/>
    </source>
</evidence>
<dbReference type="GO" id="GO:0046872">
    <property type="term" value="F:metal ion binding"/>
    <property type="evidence" value="ECO:0007669"/>
    <property type="project" value="UniProtKB-KW"/>
</dbReference>
<feature type="transmembrane region" description="Helical" evidence="24">
    <location>
        <begin position="715"/>
        <end position="736"/>
    </location>
</feature>
<organism evidence="25 26">
    <name type="scientific">Didymella heteroderae</name>
    <dbReference type="NCBI Taxonomy" id="1769908"/>
    <lineage>
        <taxon>Eukaryota</taxon>
        <taxon>Fungi</taxon>
        <taxon>Dikarya</taxon>
        <taxon>Ascomycota</taxon>
        <taxon>Pezizomycotina</taxon>
        <taxon>Dothideomycetes</taxon>
        <taxon>Pleosporomycetidae</taxon>
        <taxon>Pleosporales</taxon>
        <taxon>Pleosporineae</taxon>
        <taxon>Didymellaceae</taxon>
        <taxon>Didymella</taxon>
    </lineage>
</organism>
<evidence type="ECO:0000313" key="26">
    <source>
        <dbReference type="Proteomes" id="UP000758155"/>
    </source>
</evidence>
<name>A0A9P4WSG2_9PLEO</name>
<evidence type="ECO:0000256" key="22">
    <source>
        <dbReference type="ARBA" id="ARBA00030876"/>
    </source>
</evidence>
<dbReference type="InterPro" id="IPR036565">
    <property type="entry name" value="Mur-like_cat_sf"/>
</dbReference>
<dbReference type="GO" id="GO:0005759">
    <property type="term" value="C:mitochondrial matrix"/>
    <property type="evidence" value="ECO:0007669"/>
    <property type="project" value="UniProtKB-SubCell"/>
</dbReference>
<evidence type="ECO:0000256" key="9">
    <source>
        <dbReference type="ARBA" id="ARBA00022490"/>
    </source>
</evidence>
<evidence type="ECO:0000256" key="5">
    <source>
        <dbReference type="ARBA" id="ARBA00004496"/>
    </source>
</evidence>
<dbReference type="Gene3D" id="3.90.190.20">
    <property type="entry name" value="Mur ligase, C-terminal domain"/>
    <property type="match status" value="1"/>
</dbReference>
<comment type="catalytic activity">
    <reaction evidence="23">
        <text>(6S)-5,6,7,8-tetrahydrofolyl-(gamma-L-Glu)(n) + L-glutamate + ATP = (6S)-5,6,7,8-tetrahydrofolyl-(gamma-L-Glu)(n+1) + ADP + phosphate + H(+)</text>
        <dbReference type="Rhea" id="RHEA:10580"/>
        <dbReference type="Rhea" id="RHEA-COMP:14738"/>
        <dbReference type="Rhea" id="RHEA-COMP:14740"/>
        <dbReference type="ChEBI" id="CHEBI:15378"/>
        <dbReference type="ChEBI" id="CHEBI:29985"/>
        <dbReference type="ChEBI" id="CHEBI:30616"/>
        <dbReference type="ChEBI" id="CHEBI:43474"/>
        <dbReference type="ChEBI" id="CHEBI:141005"/>
        <dbReference type="ChEBI" id="CHEBI:456216"/>
        <dbReference type="EC" id="6.3.2.17"/>
    </reaction>
</comment>
<feature type="transmembrane region" description="Helical" evidence="24">
    <location>
        <begin position="900"/>
        <end position="924"/>
    </location>
</feature>
<feature type="transmembrane region" description="Helical" evidence="24">
    <location>
        <begin position="1038"/>
        <end position="1058"/>
    </location>
</feature>
<dbReference type="PANTHER" id="PTHR11136">
    <property type="entry name" value="FOLYLPOLYGLUTAMATE SYNTHASE-RELATED"/>
    <property type="match status" value="1"/>
</dbReference>
<feature type="transmembrane region" description="Helical" evidence="24">
    <location>
        <begin position="930"/>
        <end position="953"/>
    </location>
</feature>
<evidence type="ECO:0000256" key="10">
    <source>
        <dbReference type="ARBA" id="ARBA00022563"/>
    </source>
</evidence>
<dbReference type="GO" id="GO:0005829">
    <property type="term" value="C:cytosol"/>
    <property type="evidence" value="ECO:0007669"/>
    <property type="project" value="TreeGrafter"/>
</dbReference>
<evidence type="ECO:0000256" key="7">
    <source>
        <dbReference type="ARBA" id="ARBA00008276"/>
    </source>
</evidence>
<evidence type="ECO:0000256" key="18">
    <source>
        <dbReference type="ARBA" id="ARBA00022989"/>
    </source>
</evidence>
<dbReference type="Proteomes" id="UP000758155">
    <property type="component" value="Unassembled WGS sequence"/>
</dbReference>
<dbReference type="GO" id="GO:0046873">
    <property type="term" value="F:metal ion transmembrane transporter activity"/>
    <property type="evidence" value="ECO:0007669"/>
    <property type="project" value="InterPro"/>
</dbReference>
<feature type="transmembrane region" description="Helical" evidence="24">
    <location>
        <begin position="965"/>
        <end position="989"/>
    </location>
</feature>
<reference evidence="25" key="1">
    <citation type="submission" date="2019-04" db="EMBL/GenBank/DDBJ databases">
        <title>Sequencing of skin fungus with MAO and IRED activity.</title>
        <authorList>
            <person name="Marsaioli A.J."/>
            <person name="Bonatto J.M.C."/>
            <person name="Reis Junior O."/>
        </authorList>
    </citation>
    <scope>NUCLEOTIDE SEQUENCE</scope>
    <source>
        <strain evidence="25">28M1</strain>
    </source>
</reference>
<dbReference type="Gene3D" id="3.40.1190.10">
    <property type="entry name" value="Mur-like, catalytic domain"/>
    <property type="match status" value="1"/>
</dbReference>
<dbReference type="GO" id="GO:0005743">
    <property type="term" value="C:mitochondrial inner membrane"/>
    <property type="evidence" value="ECO:0007669"/>
    <property type="project" value="UniProtKB-SubCell"/>
</dbReference>
<dbReference type="AlphaFoldDB" id="A0A9P4WSG2"/>
<keyword evidence="20 24" id="KW-0472">Membrane</keyword>
<evidence type="ECO:0000256" key="11">
    <source>
        <dbReference type="ARBA" id="ARBA00022598"/>
    </source>
</evidence>
<dbReference type="GO" id="GO:0004326">
    <property type="term" value="F:tetrahydrofolylpolyglutamate synthase activity"/>
    <property type="evidence" value="ECO:0007669"/>
    <property type="project" value="UniProtKB-EC"/>
</dbReference>
<keyword evidence="11" id="KW-0436">Ligase</keyword>
<keyword evidence="26" id="KW-1185">Reference proteome</keyword>
<dbReference type="SUPFAM" id="SSF53623">
    <property type="entry name" value="MurD-like peptide ligases, catalytic domain"/>
    <property type="match status" value="1"/>
</dbReference>
<proteinExistence type="inferred from homology"/>
<evidence type="ECO:0000256" key="17">
    <source>
        <dbReference type="ARBA" id="ARBA00022842"/>
    </source>
</evidence>
<sequence length="1059" mass="115322">MEKRDYAAAVAALNTLQSNFAIVDAIRKSGRGMNKAAIPEMIDWCRKIGYKPSDFDKLKPVHIAGTKGKGSTSAFISSILSQYTSSSGAQSQPSKIGLYTSPHLRFVRERIQIDNEPISEEKFAKYFFEVWDKLEAAAKVENAPAGVPTKPVYFRYLTLMALHAYLHEGVDSAVIECGIGGEYDSTNILTKPTVTAVTSLGIDHTAMLGSTLPEIAWHKAGIFKPGSIAFSAPQKEEAVKVLRERAAEKCADLYVIDVHPALANGSIKLGLSADFQKINASVAIATAAAHLRALGHLSIPDPTKTAHIELPPQFVKGLERVRWSGRCETRREKNVAWHIDGAHTLESIEVTGRWFAEQIATATTATPSQSKIPRVLIFNQQTRDAGALAKALYTALQSGVTSGATPPFTHVIFTSNQTFNEGYKPDLVSINTDEHEVDALAVQKALANTWSEIDSTAEVRVLRTIEEAVSAARGVACEWADGSDAEVMLSNFDVRDAQANFLGNRENPAPVWNPSYAVIMNCPSRTDDDILLNPTWNQNPPRFAADLTTCQDLNGIANARELGDADRLRDGAQGLRRCDVDEHQFQKKEKQPLALGKGVEGPQIGTVVPLMMTTIKIWGRWILSVLCTSMFMSYMSGDRIWNLAAAKPTLPPLSNTPATHHFTKRDGCAVGGAQPDYNLPFHVGGLFIILFVSSTACAFPILVIRFPRLRIPASFLFSAKHFGTGVLIATAFVHLLPTAFLSLSDPCLSSFWTEDYQAAPGTIMLASIFFVTVIEMVFSPGRHCCGGSEGVRGVARDTVQEKENEVRATPGLQAQMMRTYSEGSMQEQVRSMGNLRGRVTSISRTLSQYRAENRRLDVIGSAGEVTPGEDGNKCNESAIEDPEANQVGFQMTPDQAHKKAVLQCFLLEMGILFHSIFIGMSLAVAIGNDFVVLLIAIIFHQTFEGLALGVRIAAISWPARSPQPWLMAVAYGCTTPLGQAIGIATHTLYSPNSEVGLLVVGIMNAISAGFLVFASLVELMSEDFLSDESWQVLRGKKRVMACLLVFFGAFLMSLVGAWA</sequence>
<evidence type="ECO:0000256" key="21">
    <source>
        <dbReference type="ARBA" id="ARBA00030592"/>
    </source>
</evidence>
<comment type="pathway">
    <text evidence="6">Cofactor biosynthesis; tetrahydrofolylpolyglutamate biosynthesis.</text>
</comment>
<dbReference type="NCBIfam" id="TIGR01499">
    <property type="entry name" value="folC"/>
    <property type="match status" value="1"/>
</dbReference>
<dbReference type="InterPro" id="IPR003689">
    <property type="entry name" value="ZIP"/>
</dbReference>
<dbReference type="InterPro" id="IPR001645">
    <property type="entry name" value="Folylpolyglutamate_synth"/>
</dbReference>
<keyword evidence="14" id="KW-0547">Nucleotide-binding</keyword>
<evidence type="ECO:0000256" key="4">
    <source>
        <dbReference type="ARBA" id="ARBA00004305"/>
    </source>
</evidence>
<dbReference type="GO" id="GO:0006730">
    <property type="term" value="P:one-carbon metabolic process"/>
    <property type="evidence" value="ECO:0007669"/>
    <property type="project" value="UniProtKB-KW"/>
</dbReference>
<evidence type="ECO:0000313" key="25">
    <source>
        <dbReference type="EMBL" id="KAF3040342.1"/>
    </source>
</evidence>
<evidence type="ECO:0000256" key="24">
    <source>
        <dbReference type="SAM" id="Phobius"/>
    </source>
</evidence>
<feature type="transmembrane region" description="Helical" evidence="24">
    <location>
        <begin position="756"/>
        <end position="778"/>
    </location>
</feature>
<gene>
    <name evidence="25" type="primary">MET7</name>
    <name evidence="25" type="ORF">E8E12_008912</name>
</gene>
<keyword evidence="12 24" id="KW-0812">Transmembrane</keyword>
<dbReference type="FunFam" id="3.40.1190.10:FF:000009">
    <property type="entry name" value="Folylpolyglutamate synthase"/>
    <property type="match status" value="1"/>
</dbReference>
<evidence type="ECO:0000256" key="12">
    <source>
        <dbReference type="ARBA" id="ARBA00022692"/>
    </source>
</evidence>
<dbReference type="OrthoDB" id="448280at2759"/>
<evidence type="ECO:0000256" key="20">
    <source>
        <dbReference type="ARBA" id="ARBA00023136"/>
    </source>
</evidence>
<evidence type="ECO:0000256" key="23">
    <source>
        <dbReference type="ARBA" id="ARBA00047493"/>
    </source>
</evidence>
<evidence type="ECO:0000256" key="19">
    <source>
        <dbReference type="ARBA" id="ARBA00023128"/>
    </source>
</evidence>
<evidence type="ECO:0000256" key="2">
    <source>
        <dbReference type="ARBA" id="ARBA00004141"/>
    </source>
</evidence>
<evidence type="ECO:0000256" key="3">
    <source>
        <dbReference type="ARBA" id="ARBA00004273"/>
    </source>
</evidence>
<accession>A0A9P4WSG2</accession>
<dbReference type="InterPro" id="IPR018109">
    <property type="entry name" value="Folylpolyglutamate_synth_CS"/>
</dbReference>
<dbReference type="GO" id="GO:0005524">
    <property type="term" value="F:ATP binding"/>
    <property type="evidence" value="ECO:0007669"/>
    <property type="project" value="UniProtKB-KW"/>
</dbReference>
<comment type="caution">
    <text evidence="25">The sequence shown here is derived from an EMBL/GenBank/DDBJ whole genome shotgun (WGS) entry which is preliminary data.</text>
</comment>
<evidence type="ECO:0000256" key="16">
    <source>
        <dbReference type="ARBA" id="ARBA00022840"/>
    </source>
</evidence>
<evidence type="ECO:0000256" key="13">
    <source>
        <dbReference type="ARBA" id="ARBA00022723"/>
    </source>
</evidence>
<dbReference type="Pfam" id="PF02535">
    <property type="entry name" value="Zip"/>
    <property type="match status" value="1"/>
</dbReference>
<comment type="cofactor">
    <cofactor evidence="1">
        <name>a monovalent cation</name>
        <dbReference type="ChEBI" id="CHEBI:60242"/>
    </cofactor>
</comment>
<comment type="subcellular location">
    <subcellularLocation>
        <location evidence="5">Cytoplasm</location>
    </subcellularLocation>
    <subcellularLocation>
        <location evidence="2">Membrane</location>
        <topology evidence="2">Multi-pass membrane protein</topology>
    </subcellularLocation>
    <subcellularLocation>
        <location evidence="3">Mitochondrion inner membrane</location>
    </subcellularLocation>
    <subcellularLocation>
        <location evidence="4">Mitochondrion matrix</location>
    </subcellularLocation>
</comment>
<dbReference type="PROSITE" id="PS01011">
    <property type="entry name" value="FOLYLPOLYGLU_SYNT_1"/>
    <property type="match status" value="1"/>
</dbReference>
<keyword evidence="19" id="KW-0496">Mitochondrion</keyword>
<dbReference type="EMBL" id="SWKV01000026">
    <property type="protein sequence ID" value="KAF3040342.1"/>
    <property type="molecule type" value="Genomic_DNA"/>
</dbReference>
<dbReference type="PANTHER" id="PTHR11136:SF5">
    <property type="entry name" value="FOLYLPOLYGLUTAMATE SYNTHASE, MITOCHONDRIAL"/>
    <property type="match status" value="1"/>
</dbReference>
<protein>
    <recommendedName>
        <fullName evidence="8">tetrahydrofolate synthase</fullName>
        <ecNumber evidence="8">6.3.2.17</ecNumber>
    </recommendedName>
    <alternativeName>
        <fullName evidence="22">Folylpoly-gamma-glutamate synthetase</fullName>
    </alternativeName>
    <alternativeName>
        <fullName evidence="21">Tetrahydrofolylpolyglutamate synthase</fullName>
    </alternativeName>
</protein>
<comment type="similarity">
    <text evidence="7">Belongs to the folylpolyglutamate synthase family.</text>
</comment>
<keyword evidence="9" id="KW-0963">Cytoplasm</keyword>
<dbReference type="EC" id="6.3.2.17" evidence="8"/>
<keyword evidence="18 24" id="KW-1133">Transmembrane helix</keyword>
<evidence type="ECO:0000256" key="6">
    <source>
        <dbReference type="ARBA" id="ARBA00005150"/>
    </source>
</evidence>
<feature type="transmembrane region" description="Helical" evidence="24">
    <location>
        <begin position="995"/>
        <end position="1017"/>
    </location>
</feature>
<dbReference type="PROSITE" id="PS01012">
    <property type="entry name" value="FOLYLPOLYGLU_SYNT_2"/>
    <property type="match status" value="1"/>
</dbReference>
<keyword evidence="10" id="KW-0554">One-carbon metabolism</keyword>
<dbReference type="SUPFAM" id="SSF53244">
    <property type="entry name" value="MurD-like peptide ligases, peptide-binding domain"/>
    <property type="match status" value="1"/>
</dbReference>
<evidence type="ECO:0000256" key="1">
    <source>
        <dbReference type="ARBA" id="ARBA00001944"/>
    </source>
</evidence>
<keyword evidence="17" id="KW-0460">Magnesium</keyword>
<feature type="transmembrane region" description="Helical" evidence="24">
    <location>
        <begin position="681"/>
        <end position="703"/>
    </location>
</feature>